<organism evidence="2 3">
    <name type="scientific">Terrabacter ginsenosidimutans</name>
    <dbReference type="NCBI Taxonomy" id="490575"/>
    <lineage>
        <taxon>Bacteria</taxon>
        <taxon>Bacillati</taxon>
        <taxon>Actinomycetota</taxon>
        <taxon>Actinomycetes</taxon>
        <taxon>Micrococcales</taxon>
        <taxon>Intrasporangiaceae</taxon>
        <taxon>Terrabacter</taxon>
    </lineage>
</organism>
<evidence type="ECO:0000313" key="3">
    <source>
        <dbReference type="Proteomes" id="UP001501468"/>
    </source>
</evidence>
<protein>
    <recommendedName>
        <fullName evidence="1">DnaJ homologue subfamily C member 28 conserved domain-containing protein</fullName>
    </recommendedName>
</protein>
<accession>A0ABP7CT34</accession>
<gene>
    <name evidence="2" type="ORF">GCM10022399_07850</name>
</gene>
<name>A0ABP7CT34_9MICO</name>
<reference evidence="3" key="1">
    <citation type="journal article" date="2019" name="Int. J. Syst. Evol. Microbiol.">
        <title>The Global Catalogue of Microorganisms (GCM) 10K type strain sequencing project: providing services to taxonomists for standard genome sequencing and annotation.</title>
        <authorList>
            <consortium name="The Broad Institute Genomics Platform"/>
            <consortium name="The Broad Institute Genome Sequencing Center for Infectious Disease"/>
            <person name="Wu L."/>
            <person name="Ma J."/>
        </authorList>
    </citation>
    <scope>NUCLEOTIDE SEQUENCE [LARGE SCALE GENOMIC DNA]</scope>
    <source>
        <strain evidence="3">JCM 17125</strain>
    </source>
</reference>
<dbReference type="EMBL" id="BAABDC010000001">
    <property type="protein sequence ID" value="GAA3693802.1"/>
    <property type="molecule type" value="Genomic_DNA"/>
</dbReference>
<proteinExistence type="predicted"/>
<evidence type="ECO:0000313" key="2">
    <source>
        <dbReference type="EMBL" id="GAA3693802.1"/>
    </source>
</evidence>
<dbReference type="InterPro" id="IPR018961">
    <property type="entry name" value="DnaJ_homolog_subfam-C_membr-28"/>
</dbReference>
<sequence length="185" mass="20845">MPESQTRMSVTASVSVVGMTGQPYWESAVEKQIREAQERGEFDNLPGAGKPLDLSDSGDPDWWVKRFAARENLDLGGALPGALALRKEAAGYPESLVDVRTEAQVREIIEDYNRRVLADRLRPAVGNLPPLIAKTLDADEMVERWRPLRAELGEQQRRAREERAAARAVELEARPSWWRRLLGRS</sequence>
<comment type="caution">
    <text evidence="2">The sequence shown here is derived from an EMBL/GenBank/DDBJ whole genome shotgun (WGS) entry which is preliminary data.</text>
</comment>
<dbReference type="Pfam" id="PF09350">
    <property type="entry name" value="DJC28_CD"/>
    <property type="match status" value="1"/>
</dbReference>
<evidence type="ECO:0000259" key="1">
    <source>
        <dbReference type="Pfam" id="PF09350"/>
    </source>
</evidence>
<feature type="domain" description="DnaJ homologue subfamily C member 28 conserved" evidence="1">
    <location>
        <begin position="29"/>
        <end position="91"/>
    </location>
</feature>
<dbReference type="Proteomes" id="UP001501468">
    <property type="component" value="Unassembled WGS sequence"/>
</dbReference>
<keyword evidence="3" id="KW-1185">Reference proteome</keyword>